<evidence type="ECO:0000313" key="9">
    <source>
        <dbReference type="EMBL" id="PXA69297.1"/>
    </source>
</evidence>
<protein>
    <submittedName>
        <fullName evidence="9">Polyprenyl glycosylphosphotransferase</fullName>
    </submittedName>
</protein>
<name>A0A2V3DW89_9MICC</name>
<dbReference type="NCBIfam" id="TIGR03025">
    <property type="entry name" value="EPS_sugtrans"/>
    <property type="match status" value="1"/>
</dbReference>
<dbReference type="PANTHER" id="PTHR30576">
    <property type="entry name" value="COLANIC BIOSYNTHESIS UDP-GLUCOSE LIPID CARRIER TRANSFERASE"/>
    <property type="match status" value="1"/>
</dbReference>
<evidence type="ECO:0000256" key="7">
    <source>
        <dbReference type="SAM" id="Phobius"/>
    </source>
</evidence>
<evidence type="ECO:0000256" key="1">
    <source>
        <dbReference type="ARBA" id="ARBA00004141"/>
    </source>
</evidence>
<feature type="transmembrane region" description="Helical" evidence="7">
    <location>
        <begin position="29"/>
        <end position="52"/>
    </location>
</feature>
<feature type="domain" description="Bacterial sugar transferase" evidence="8">
    <location>
        <begin position="271"/>
        <end position="459"/>
    </location>
</feature>
<dbReference type="PANTHER" id="PTHR30576:SF10">
    <property type="entry name" value="SLL5057 PROTEIN"/>
    <property type="match status" value="1"/>
</dbReference>
<sequence>MVDAVVVTWSIVGAHLLRFGLHPATSDSIAGAPVATYTLVTILLPPFWWLMLGAWGSREPRMLGAGAEEYKRVLAATLWLFGTIAIVAYALQIDLARSYVGSAFPLGAVGLIAGRWVLRQHLRLERSRGGSVSRLLLVGGPSAIGHLVSALQRAPNAGYSPIAGYLASNDTHAIADAPDLPLFHGNGTAEEIRNVVSASGADAVAITTGVRLTPQTMRQLGWDLAAANIGLILAPALTDIAGPRIHTQPVAGLPLIHVSTPKLTGGKRVAKRSFDVLGSALLILILSPVLAVIALTIKLSSPGPVLYFQERVGLRGSTFKMTKFRSMVPGADHQLDKLLVAQGSAGTPLFKVENDPRITPIGGILRKYSLDELPQLFNVFFGSMSLVGPRPQRDGEVALYDHAAHRRLYVQPGMSGLWQVSGRSNLTWDESIKLDLYYVENWSMAADLLILFKTFKAVFFSTGAV</sequence>
<evidence type="ECO:0000256" key="4">
    <source>
        <dbReference type="ARBA" id="ARBA00022692"/>
    </source>
</evidence>
<evidence type="ECO:0000256" key="3">
    <source>
        <dbReference type="ARBA" id="ARBA00022679"/>
    </source>
</evidence>
<dbReference type="Pfam" id="PF13727">
    <property type="entry name" value="CoA_binding_3"/>
    <property type="match status" value="1"/>
</dbReference>
<evidence type="ECO:0000259" key="8">
    <source>
        <dbReference type="Pfam" id="PF02397"/>
    </source>
</evidence>
<feature type="transmembrane region" description="Helical" evidence="7">
    <location>
        <begin position="276"/>
        <end position="297"/>
    </location>
</feature>
<dbReference type="AlphaFoldDB" id="A0A2V3DW89"/>
<organism evidence="9 10">
    <name type="scientific">Arthrobacter psychrochitiniphilus</name>
    <dbReference type="NCBI Taxonomy" id="291045"/>
    <lineage>
        <taxon>Bacteria</taxon>
        <taxon>Bacillati</taxon>
        <taxon>Actinomycetota</taxon>
        <taxon>Actinomycetes</taxon>
        <taxon>Micrococcales</taxon>
        <taxon>Micrococcaceae</taxon>
        <taxon>Arthrobacter</taxon>
    </lineage>
</organism>
<dbReference type="GO" id="GO:0016020">
    <property type="term" value="C:membrane"/>
    <property type="evidence" value="ECO:0007669"/>
    <property type="project" value="UniProtKB-SubCell"/>
</dbReference>
<keyword evidence="5 7" id="KW-1133">Transmembrane helix</keyword>
<feature type="transmembrane region" description="Helical" evidence="7">
    <location>
        <begin position="73"/>
        <end position="93"/>
    </location>
</feature>
<dbReference type="Proteomes" id="UP000246303">
    <property type="component" value="Unassembled WGS sequence"/>
</dbReference>
<keyword evidence="10" id="KW-1185">Reference proteome</keyword>
<reference evidence="9 10" key="1">
    <citation type="submission" date="2018-05" db="EMBL/GenBank/DDBJ databases">
        <title>Genetic diversity of glacier-inhabiting Cryobacterium bacteria in China and description of Cryobacterium mengkeensis sp. nov. and Arthrobacter glacialis sp. nov.</title>
        <authorList>
            <person name="Liu Q."/>
            <person name="Xin Y.-H."/>
        </authorList>
    </citation>
    <scope>NUCLEOTIDE SEQUENCE [LARGE SCALE GENOMIC DNA]</scope>
    <source>
        <strain evidence="9 10">GP3</strain>
    </source>
</reference>
<accession>A0A2V3DW89</accession>
<evidence type="ECO:0000256" key="5">
    <source>
        <dbReference type="ARBA" id="ARBA00022989"/>
    </source>
</evidence>
<dbReference type="GO" id="GO:0016780">
    <property type="term" value="F:phosphotransferase activity, for other substituted phosphate groups"/>
    <property type="evidence" value="ECO:0007669"/>
    <property type="project" value="TreeGrafter"/>
</dbReference>
<comment type="caution">
    <text evidence="9">The sequence shown here is derived from an EMBL/GenBank/DDBJ whole genome shotgun (WGS) entry which is preliminary data.</text>
</comment>
<keyword evidence="6 7" id="KW-0472">Membrane</keyword>
<dbReference type="RefSeq" id="WP_110104584.1">
    <property type="nucleotide sequence ID" value="NZ_JACBZZ010000001.1"/>
</dbReference>
<dbReference type="InterPro" id="IPR017475">
    <property type="entry name" value="EPS_sugar_tfrase"/>
</dbReference>
<comment type="similarity">
    <text evidence="2">Belongs to the bacterial sugar transferase family.</text>
</comment>
<evidence type="ECO:0000256" key="2">
    <source>
        <dbReference type="ARBA" id="ARBA00006464"/>
    </source>
</evidence>
<proteinExistence type="inferred from homology"/>
<evidence type="ECO:0000313" key="10">
    <source>
        <dbReference type="Proteomes" id="UP000246303"/>
    </source>
</evidence>
<evidence type="ECO:0000256" key="6">
    <source>
        <dbReference type="ARBA" id="ARBA00023136"/>
    </source>
</evidence>
<comment type="subcellular location">
    <subcellularLocation>
        <location evidence="1">Membrane</location>
        <topology evidence="1">Multi-pass membrane protein</topology>
    </subcellularLocation>
</comment>
<keyword evidence="4 7" id="KW-0812">Transmembrane</keyword>
<feature type="transmembrane region" description="Helical" evidence="7">
    <location>
        <begin position="99"/>
        <end position="118"/>
    </location>
</feature>
<dbReference type="InterPro" id="IPR003362">
    <property type="entry name" value="Bact_transf"/>
</dbReference>
<gene>
    <name evidence="9" type="ORF">CVS29_01640</name>
</gene>
<keyword evidence="3 9" id="KW-0808">Transferase</keyword>
<dbReference type="EMBL" id="QHLZ01000001">
    <property type="protein sequence ID" value="PXA69297.1"/>
    <property type="molecule type" value="Genomic_DNA"/>
</dbReference>
<dbReference type="Pfam" id="PF02397">
    <property type="entry name" value="Bac_transf"/>
    <property type="match status" value="1"/>
</dbReference>
<dbReference type="OrthoDB" id="9808602at2"/>